<feature type="compositionally biased region" description="Basic and acidic residues" evidence="1">
    <location>
        <begin position="7"/>
        <end position="35"/>
    </location>
</feature>
<accession>A0A516GHS3</accession>
<dbReference type="AlphaFoldDB" id="A0A516GHS3"/>
<feature type="region of interest" description="Disordered" evidence="1">
    <location>
        <begin position="1"/>
        <end position="35"/>
    </location>
</feature>
<dbReference type="Proteomes" id="UP000315953">
    <property type="component" value="Chromosome"/>
</dbReference>
<organism evidence="2 3">
    <name type="scientific">Dolosigranulum pigrum</name>
    <dbReference type="NCBI Taxonomy" id="29394"/>
    <lineage>
        <taxon>Bacteria</taxon>
        <taxon>Bacillati</taxon>
        <taxon>Bacillota</taxon>
        <taxon>Bacilli</taxon>
        <taxon>Lactobacillales</taxon>
        <taxon>Carnobacteriaceae</taxon>
        <taxon>Dolosigranulum</taxon>
    </lineage>
</organism>
<protein>
    <submittedName>
        <fullName evidence="2">Uncharacterized protein</fullName>
    </submittedName>
</protein>
<sequence length="232" mass="27730">MGLFGLKKSEQDELKDDQKDRNKIEEQDKSEDKQEQKGFKKLIDLVTGGDEKVIELFPYKKITKDGYLLHKNGQYQVFLKVRTFDLQSMNDNDLERLTRTLQTLFRVYVDNLKLISMTYPTETKAQQAFQRKKIDQYQERLQDPNLSHWQREGLENKRFRAMEELQRMEWAENNLKDLTYLIVLFGESIEELEENIRTVQRIGKRQFSLEPLKKEGTLKTIVKQLMNMNKEI</sequence>
<reference evidence="2 3" key="1">
    <citation type="submission" date="2019-07" db="EMBL/GenBank/DDBJ databases">
        <title>Genome assembly of a nasal isolate of Dolosigranulum pigrum from a chronic sinusitis patient.</title>
        <authorList>
            <person name="Baig S."/>
            <person name="Overballe-Petersen S."/>
            <person name="Kaspar U."/>
            <person name="Rendboe A."/>
            <person name="de Man T."/>
            <person name="Liu C."/>
            <person name="Price L.B."/>
            <person name="Stegger M."/>
            <person name="Becker K."/>
            <person name="Skytt Andersen P."/>
        </authorList>
    </citation>
    <scope>NUCLEOTIDE SEQUENCE [LARGE SCALE GENOMIC DNA]</scope>
    <source>
        <strain evidence="2 3">83VPs-KB5</strain>
    </source>
</reference>
<dbReference type="EMBL" id="CP041626">
    <property type="protein sequence ID" value="QDO91059.1"/>
    <property type="molecule type" value="Genomic_DNA"/>
</dbReference>
<evidence type="ECO:0000256" key="1">
    <source>
        <dbReference type="SAM" id="MobiDB-lite"/>
    </source>
</evidence>
<proteinExistence type="predicted"/>
<gene>
    <name evidence="2" type="ORF">FNV33_02970</name>
</gene>
<dbReference type="RefSeq" id="WP_143333223.1">
    <property type="nucleotide sequence ID" value="NZ_CP041626.1"/>
</dbReference>
<name>A0A516GHS3_9LACT</name>
<evidence type="ECO:0000313" key="2">
    <source>
        <dbReference type="EMBL" id="QDO91059.1"/>
    </source>
</evidence>
<evidence type="ECO:0000313" key="3">
    <source>
        <dbReference type="Proteomes" id="UP000315953"/>
    </source>
</evidence>
<dbReference type="KEGG" id="dpm:FNV33_02970"/>